<dbReference type="EMBL" id="REGN01006015">
    <property type="protein sequence ID" value="RNA11214.1"/>
    <property type="molecule type" value="Genomic_DNA"/>
</dbReference>
<reference evidence="1 2" key="1">
    <citation type="journal article" date="2018" name="Sci. Rep.">
        <title>Genomic signatures of local adaptation to the degree of environmental predictability in rotifers.</title>
        <authorList>
            <person name="Franch-Gras L."/>
            <person name="Hahn C."/>
            <person name="Garcia-Roger E.M."/>
            <person name="Carmona M.J."/>
            <person name="Serra M."/>
            <person name="Gomez A."/>
        </authorList>
    </citation>
    <scope>NUCLEOTIDE SEQUENCE [LARGE SCALE GENOMIC DNA]</scope>
    <source>
        <strain evidence="1">HYR1</strain>
    </source>
</reference>
<dbReference type="Proteomes" id="UP000276133">
    <property type="component" value="Unassembled WGS sequence"/>
</dbReference>
<gene>
    <name evidence="1" type="ORF">BpHYR1_049423</name>
</gene>
<protein>
    <submittedName>
        <fullName evidence="1">Uncharacterized protein</fullName>
    </submittedName>
</protein>
<evidence type="ECO:0000313" key="2">
    <source>
        <dbReference type="Proteomes" id="UP000276133"/>
    </source>
</evidence>
<keyword evidence="2" id="KW-1185">Reference proteome</keyword>
<accession>A0A3M7QJA2</accession>
<dbReference type="AlphaFoldDB" id="A0A3M7QJA2"/>
<evidence type="ECO:0000313" key="1">
    <source>
        <dbReference type="EMBL" id="RNA11214.1"/>
    </source>
</evidence>
<comment type="caution">
    <text evidence="1">The sequence shown here is derived from an EMBL/GenBank/DDBJ whole genome shotgun (WGS) entry which is preliminary data.</text>
</comment>
<proteinExistence type="predicted"/>
<organism evidence="1 2">
    <name type="scientific">Brachionus plicatilis</name>
    <name type="common">Marine rotifer</name>
    <name type="synonym">Brachionus muelleri</name>
    <dbReference type="NCBI Taxonomy" id="10195"/>
    <lineage>
        <taxon>Eukaryota</taxon>
        <taxon>Metazoa</taxon>
        <taxon>Spiralia</taxon>
        <taxon>Gnathifera</taxon>
        <taxon>Rotifera</taxon>
        <taxon>Eurotatoria</taxon>
        <taxon>Monogononta</taxon>
        <taxon>Pseudotrocha</taxon>
        <taxon>Ploima</taxon>
        <taxon>Brachionidae</taxon>
        <taxon>Brachionus</taxon>
    </lineage>
</organism>
<name>A0A3M7QJA2_BRAPC</name>
<sequence>MLSKNGNVLESMSRFSIDLLLLLSFISGRLSSLVRDSCDNWLRLVDLIDSWSFCGGKFLDSSRWNLLLLSRASSSSKADWSQDIGRSPFIEYILNLVSPHFKEISFNKDPATQNFKCDLRFGLTKKYGKIFYPKQKN</sequence>